<dbReference type="CDD" id="cd11645">
    <property type="entry name" value="Precorrin_2_C20_MT"/>
    <property type="match status" value="1"/>
</dbReference>
<evidence type="ECO:0000256" key="1">
    <source>
        <dbReference type="ARBA" id="ARBA00004953"/>
    </source>
</evidence>
<dbReference type="PATRIC" id="fig|48936.3.peg.18"/>
<keyword evidence="5 8" id="KW-0808">Transferase</keyword>
<dbReference type="PIRSF" id="PIRSF036427">
    <property type="entry name" value="Precrrn-2_mtase"/>
    <property type="match status" value="1"/>
</dbReference>
<dbReference type="Gene3D" id="3.40.1010.10">
    <property type="entry name" value="Cobalt-precorrin-4 Transmethylase, Domain 1"/>
    <property type="match status" value="1"/>
</dbReference>
<evidence type="ECO:0000256" key="8">
    <source>
        <dbReference type="RuleBase" id="RU003960"/>
    </source>
</evidence>
<dbReference type="PANTHER" id="PTHR43467">
    <property type="entry name" value="COBALT-PRECORRIN-2 C(20)-METHYLTRANSFERASE"/>
    <property type="match status" value="1"/>
</dbReference>
<sequence>MNAGTNIGTIHGVGLGPGAADLLSVRADRLVRTAHHVAYFRKAGRPGQARRIVEGMLRADVIEFPMEYPVTTEIPVSDPRYNACLSAFYTHCSERLAAISQQGEDVVVLCEGDPFFYGSFMHLHARLSGRIPVEVVPGITGMSGAWTATDLPITWGDDVMTVVMATLPEAELARRIRETDALVVMKIGRNLPKLRRAVAAAGRMDAAWLVEHAAMPGQRVTMLAEAEAVTPYFSILLIHGQGRRP</sequence>
<comment type="similarity">
    <text evidence="2 7 8">Belongs to the precorrin methyltransferase family.</text>
</comment>
<evidence type="ECO:0000256" key="6">
    <source>
        <dbReference type="ARBA" id="ARBA00022691"/>
    </source>
</evidence>
<evidence type="ECO:0000256" key="3">
    <source>
        <dbReference type="ARBA" id="ARBA00022573"/>
    </source>
</evidence>
<keyword evidence="12" id="KW-1185">Reference proteome</keyword>
<dbReference type="PANTHER" id="PTHR43467:SF2">
    <property type="entry name" value="COBALT-PRECORRIN-2 C(20)-METHYLTRANSFERASE"/>
    <property type="match status" value="1"/>
</dbReference>
<dbReference type="InterPro" id="IPR006364">
    <property type="entry name" value="CobI/CbiL/CobIJ_dom"/>
</dbReference>
<evidence type="ECO:0000313" key="11">
    <source>
        <dbReference type="EMBL" id="KHS49537.1"/>
    </source>
</evidence>
<reference evidence="11 12" key="1">
    <citation type="submission" date="2014-10" db="EMBL/GenBank/DDBJ databases">
        <title>Draft genome sequence of Novosphingobium subterraneum DSM 12447.</title>
        <authorList>
            <person name="Gan H.M."/>
            <person name="Gan H.Y."/>
            <person name="Savka M.A."/>
        </authorList>
    </citation>
    <scope>NUCLEOTIDE SEQUENCE [LARGE SCALE GENOMIC DNA]</scope>
    <source>
        <strain evidence="11 12">DSM 12447</strain>
    </source>
</reference>
<evidence type="ECO:0000256" key="4">
    <source>
        <dbReference type="ARBA" id="ARBA00022603"/>
    </source>
</evidence>
<dbReference type="SUPFAM" id="SSF53790">
    <property type="entry name" value="Tetrapyrrole methylase"/>
    <property type="match status" value="1"/>
</dbReference>
<dbReference type="PROSITE" id="PS00840">
    <property type="entry name" value="SUMT_2"/>
    <property type="match status" value="1"/>
</dbReference>
<evidence type="ECO:0000256" key="2">
    <source>
        <dbReference type="ARBA" id="ARBA00005879"/>
    </source>
</evidence>
<dbReference type="RefSeq" id="WP_039330633.1">
    <property type="nucleotide sequence ID" value="NZ_JBNNWK010000023.1"/>
</dbReference>
<name>A0A0B9A2H5_9SPHN</name>
<comment type="caution">
    <text evidence="11">The sequence shown here is derived from an EMBL/GenBank/DDBJ whole genome shotgun (WGS) entry which is preliminary data.</text>
</comment>
<dbReference type="InterPro" id="IPR014777">
    <property type="entry name" value="4pyrrole_Mease_sub1"/>
</dbReference>
<dbReference type="Gene3D" id="3.30.950.10">
    <property type="entry name" value="Methyltransferase, Cobalt-precorrin-4 Transmethylase, Domain 2"/>
    <property type="match status" value="1"/>
</dbReference>
<protein>
    <submittedName>
        <fullName evidence="11">Precorrin-2 C20-methyltransferase</fullName>
        <ecNumber evidence="11">2.1.1.130</ecNumber>
    </submittedName>
</protein>
<dbReference type="EMBL" id="JRVC01000001">
    <property type="protein sequence ID" value="KHS49537.1"/>
    <property type="molecule type" value="Genomic_DNA"/>
</dbReference>
<feature type="domain" description="Tetrapyrrole methylase" evidence="9">
    <location>
        <begin position="9"/>
        <end position="221"/>
    </location>
</feature>
<dbReference type="Proteomes" id="UP000031338">
    <property type="component" value="Unassembled WGS sequence"/>
</dbReference>
<dbReference type="STRING" id="48936.NJ75_00018"/>
<dbReference type="Pfam" id="PF00590">
    <property type="entry name" value="TP_methylase"/>
    <property type="match status" value="1"/>
</dbReference>
<dbReference type="NCBIfam" id="TIGR01467">
    <property type="entry name" value="cobI_cbiL"/>
    <property type="match status" value="1"/>
</dbReference>
<accession>A0A0B9A2H5</accession>
<dbReference type="InterPro" id="IPR003043">
    <property type="entry name" value="Uropor_MeTrfase_CS"/>
</dbReference>
<dbReference type="InterPro" id="IPR014776">
    <property type="entry name" value="4pyrrole_Mease_sub2"/>
</dbReference>
<evidence type="ECO:0000313" key="10">
    <source>
        <dbReference type="EMBL" id="KHS49315.1"/>
    </source>
</evidence>
<gene>
    <name evidence="10" type="ORF">NJ75_00018</name>
    <name evidence="11" type="ORF">NJ75_00240</name>
</gene>
<dbReference type="InterPro" id="IPR035996">
    <property type="entry name" value="4pyrrol_Methylase_sf"/>
</dbReference>
<evidence type="ECO:0000259" key="9">
    <source>
        <dbReference type="Pfam" id="PF00590"/>
    </source>
</evidence>
<organism evidence="11 12">
    <name type="scientific">Novosphingobium subterraneum</name>
    <dbReference type="NCBI Taxonomy" id="48936"/>
    <lineage>
        <taxon>Bacteria</taxon>
        <taxon>Pseudomonadati</taxon>
        <taxon>Pseudomonadota</taxon>
        <taxon>Alphaproteobacteria</taxon>
        <taxon>Sphingomonadales</taxon>
        <taxon>Sphingomonadaceae</taxon>
        <taxon>Novosphingobium</taxon>
    </lineage>
</organism>
<dbReference type="AlphaFoldDB" id="A0A0B9A2H5"/>
<keyword evidence="3" id="KW-0169">Cobalamin biosynthesis</keyword>
<dbReference type="EMBL" id="JRVC01000001">
    <property type="protein sequence ID" value="KHS49315.1"/>
    <property type="molecule type" value="Genomic_DNA"/>
</dbReference>
<dbReference type="GO" id="GO:0009236">
    <property type="term" value="P:cobalamin biosynthetic process"/>
    <property type="evidence" value="ECO:0007669"/>
    <property type="project" value="UniProtKB-UniRule"/>
</dbReference>
<dbReference type="GO" id="GO:0030788">
    <property type="term" value="F:precorrin-2 C20-methyltransferase activity"/>
    <property type="evidence" value="ECO:0007669"/>
    <property type="project" value="UniProtKB-EC"/>
</dbReference>
<dbReference type="GO" id="GO:0032259">
    <property type="term" value="P:methylation"/>
    <property type="evidence" value="ECO:0007669"/>
    <property type="project" value="UniProtKB-KW"/>
</dbReference>
<dbReference type="InterPro" id="IPR000878">
    <property type="entry name" value="4pyrrol_Mease"/>
</dbReference>
<evidence type="ECO:0000313" key="12">
    <source>
        <dbReference type="Proteomes" id="UP000031338"/>
    </source>
</evidence>
<evidence type="ECO:0000256" key="5">
    <source>
        <dbReference type="ARBA" id="ARBA00022679"/>
    </source>
</evidence>
<keyword evidence="6" id="KW-0949">S-adenosyl-L-methionine</keyword>
<proteinExistence type="inferred from homology"/>
<dbReference type="EC" id="2.1.1.130" evidence="11"/>
<dbReference type="UniPathway" id="UPA00148"/>
<dbReference type="InterPro" id="IPR012382">
    <property type="entry name" value="CobI/CbiL"/>
</dbReference>
<keyword evidence="4 8" id="KW-0489">Methyltransferase</keyword>
<evidence type="ECO:0000256" key="7">
    <source>
        <dbReference type="PIRNR" id="PIRNR036427"/>
    </source>
</evidence>
<comment type="pathway">
    <text evidence="1">Cofactor biosynthesis; adenosylcobalamin biosynthesis.</text>
</comment>